<dbReference type="PANTHER" id="PTHR35089:SF1">
    <property type="entry name" value="CHAPERONE PROTEIN SKP"/>
    <property type="match status" value="1"/>
</dbReference>
<protein>
    <recommendedName>
        <fullName evidence="6">Periplasmic chaperone for outer membrane proteins Skp</fullName>
    </recommendedName>
</protein>
<proteinExistence type="inferred from homology"/>
<keyword evidence="5" id="KW-1185">Reference proteome</keyword>
<reference evidence="4 5" key="1">
    <citation type="journal article" date="2014" name="Int. J. Syst. Evol. Microbiol.">
        <title>Complete genome sequence of Corynebacterium casei LMG S-19264T (=DSM 44701T), isolated from a smear-ripened cheese.</title>
        <authorList>
            <consortium name="US DOE Joint Genome Institute (JGI-PGF)"/>
            <person name="Walter F."/>
            <person name="Albersmeier A."/>
            <person name="Kalinowski J."/>
            <person name="Ruckert C."/>
        </authorList>
    </citation>
    <scope>NUCLEOTIDE SEQUENCE [LARGE SCALE GENOMIC DNA]</scope>
    <source>
        <strain evidence="4 5">CGMCC 1.12925</strain>
    </source>
</reference>
<evidence type="ECO:0000256" key="1">
    <source>
        <dbReference type="ARBA" id="ARBA00009091"/>
    </source>
</evidence>
<accession>A0A916ZPS4</accession>
<dbReference type="InterPro" id="IPR005632">
    <property type="entry name" value="Chaperone_Skp"/>
</dbReference>
<keyword evidence="2" id="KW-0732">Signal</keyword>
<dbReference type="Pfam" id="PF03938">
    <property type="entry name" value="OmpH"/>
    <property type="match status" value="1"/>
</dbReference>
<dbReference type="InterPro" id="IPR024930">
    <property type="entry name" value="Skp_dom_sf"/>
</dbReference>
<feature type="coiled-coil region" evidence="3">
    <location>
        <begin position="36"/>
        <end position="92"/>
    </location>
</feature>
<dbReference type="GO" id="GO:0050821">
    <property type="term" value="P:protein stabilization"/>
    <property type="evidence" value="ECO:0007669"/>
    <property type="project" value="TreeGrafter"/>
</dbReference>
<sequence length="148" mass="17242">MAQSEIAHINSQELIETMDAYKNAMSELDKIDKTYRTQIDEMLKEAQKTNERYQAEQNTKTEEENQRRMAKLEEMQNNIMAFSQDAQEQLKKKQESMLRPVLEKAREIIQRVAREKGYKYVLDSSTGTGVLLADGYNLMDDVKAELNK</sequence>
<dbReference type="PANTHER" id="PTHR35089">
    <property type="entry name" value="CHAPERONE PROTEIN SKP"/>
    <property type="match status" value="1"/>
</dbReference>
<dbReference type="GO" id="GO:0005829">
    <property type="term" value="C:cytosol"/>
    <property type="evidence" value="ECO:0007669"/>
    <property type="project" value="TreeGrafter"/>
</dbReference>
<gene>
    <name evidence="4" type="ORF">GCM10010831_07050</name>
</gene>
<dbReference type="EMBL" id="BMGL01000004">
    <property type="protein sequence ID" value="GGE08085.1"/>
    <property type="molecule type" value="Genomic_DNA"/>
</dbReference>
<dbReference type="SMART" id="SM00935">
    <property type="entry name" value="OmpH"/>
    <property type="match status" value="1"/>
</dbReference>
<dbReference type="Gene3D" id="3.30.910.20">
    <property type="entry name" value="Skp domain"/>
    <property type="match status" value="1"/>
</dbReference>
<comment type="similarity">
    <text evidence="1">Belongs to the Skp family.</text>
</comment>
<name>A0A916ZPS4_9FLAO</name>
<organism evidence="4 5">
    <name type="scientific">Psychroflexus salis</name>
    <dbReference type="NCBI Taxonomy" id="1526574"/>
    <lineage>
        <taxon>Bacteria</taxon>
        <taxon>Pseudomonadati</taxon>
        <taxon>Bacteroidota</taxon>
        <taxon>Flavobacteriia</taxon>
        <taxon>Flavobacteriales</taxon>
        <taxon>Flavobacteriaceae</taxon>
        <taxon>Psychroflexus</taxon>
    </lineage>
</organism>
<comment type="caution">
    <text evidence="4">The sequence shown here is derived from an EMBL/GenBank/DDBJ whole genome shotgun (WGS) entry which is preliminary data.</text>
</comment>
<keyword evidence="3" id="KW-0175">Coiled coil</keyword>
<evidence type="ECO:0000256" key="3">
    <source>
        <dbReference type="SAM" id="Coils"/>
    </source>
</evidence>
<evidence type="ECO:0008006" key="6">
    <source>
        <dbReference type="Google" id="ProtNLM"/>
    </source>
</evidence>
<dbReference type="GO" id="GO:0051082">
    <property type="term" value="F:unfolded protein binding"/>
    <property type="evidence" value="ECO:0007669"/>
    <property type="project" value="InterPro"/>
</dbReference>
<dbReference type="Proteomes" id="UP000599688">
    <property type="component" value="Unassembled WGS sequence"/>
</dbReference>
<dbReference type="SUPFAM" id="SSF111384">
    <property type="entry name" value="OmpH-like"/>
    <property type="match status" value="1"/>
</dbReference>
<dbReference type="AlphaFoldDB" id="A0A916ZPS4"/>
<evidence type="ECO:0000256" key="2">
    <source>
        <dbReference type="ARBA" id="ARBA00022729"/>
    </source>
</evidence>
<evidence type="ECO:0000313" key="4">
    <source>
        <dbReference type="EMBL" id="GGE08085.1"/>
    </source>
</evidence>
<evidence type="ECO:0000313" key="5">
    <source>
        <dbReference type="Proteomes" id="UP000599688"/>
    </source>
</evidence>